<accession>A0A8K0GHC7</accession>
<name>A0A8K0GHC7_IGNLU</name>
<dbReference type="AlphaFoldDB" id="A0A8K0GHC7"/>
<evidence type="ECO:0000313" key="8">
    <source>
        <dbReference type="Proteomes" id="UP000801492"/>
    </source>
</evidence>
<comment type="similarity">
    <text evidence="2 5">Belongs to the peptidase M14 family.</text>
</comment>
<organism evidence="7 8">
    <name type="scientific">Ignelater luminosus</name>
    <name type="common">Cucubano</name>
    <name type="synonym">Pyrophorus luminosus</name>
    <dbReference type="NCBI Taxonomy" id="2038154"/>
    <lineage>
        <taxon>Eukaryota</taxon>
        <taxon>Metazoa</taxon>
        <taxon>Ecdysozoa</taxon>
        <taxon>Arthropoda</taxon>
        <taxon>Hexapoda</taxon>
        <taxon>Insecta</taxon>
        <taxon>Pterygota</taxon>
        <taxon>Neoptera</taxon>
        <taxon>Endopterygota</taxon>
        <taxon>Coleoptera</taxon>
        <taxon>Polyphaga</taxon>
        <taxon>Elateriformia</taxon>
        <taxon>Elateroidea</taxon>
        <taxon>Elateridae</taxon>
        <taxon>Agrypninae</taxon>
        <taxon>Pyrophorini</taxon>
        <taxon>Ignelater</taxon>
    </lineage>
</organism>
<dbReference type="PROSITE" id="PS52035">
    <property type="entry name" value="PEPTIDASE_M14"/>
    <property type="match status" value="1"/>
</dbReference>
<comment type="caution">
    <text evidence="5">Lacks conserved residue(s) required for the propagation of feature annotation.</text>
</comment>
<dbReference type="GO" id="GO:0006508">
    <property type="term" value="P:proteolysis"/>
    <property type="evidence" value="ECO:0007669"/>
    <property type="project" value="InterPro"/>
</dbReference>
<dbReference type="PANTHER" id="PTHR11705">
    <property type="entry name" value="PROTEASE FAMILY M14 CARBOXYPEPTIDASE A,B"/>
    <property type="match status" value="1"/>
</dbReference>
<evidence type="ECO:0000313" key="7">
    <source>
        <dbReference type="EMBL" id="KAF2899311.1"/>
    </source>
</evidence>
<evidence type="ECO:0000256" key="3">
    <source>
        <dbReference type="ARBA" id="ARBA00022723"/>
    </source>
</evidence>
<gene>
    <name evidence="7" type="ORF">ILUMI_06867</name>
</gene>
<dbReference type="InterPro" id="IPR057246">
    <property type="entry name" value="CARBOXYPEPT_ZN_1"/>
</dbReference>
<comment type="cofactor">
    <cofactor evidence="1">
        <name>Zn(2+)</name>
        <dbReference type="ChEBI" id="CHEBI:29105"/>
    </cofactor>
</comment>
<protein>
    <recommendedName>
        <fullName evidence="6">Peptidase M14 domain-containing protein</fullName>
    </recommendedName>
</protein>
<dbReference type="SUPFAM" id="SSF53187">
    <property type="entry name" value="Zn-dependent exopeptidases"/>
    <property type="match status" value="1"/>
</dbReference>
<dbReference type="PROSITE" id="PS00132">
    <property type="entry name" value="CARBOXYPEPT_ZN_1"/>
    <property type="match status" value="1"/>
</dbReference>
<dbReference type="Gene3D" id="3.40.630.10">
    <property type="entry name" value="Zn peptidases"/>
    <property type="match status" value="1"/>
</dbReference>
<keyword evidence="4" id="KW-0862">Zinc</keyword>
<dbReference type="EMBL" id="VTPC01002894">
    <property type="protein sequence ID" value="KAF2899311.1"/>
    <property type="molecule type" value="Genomic_DNA"/>
</dbReference>
<proteinExistence type="inferred from homology"/>
<keyword evidence="3" id="KW-0479">Metal-binding</keyword>
<dbReference type="Proteomes" id="UP000801492">
    <property type="component" value="Unassembled WGS sequence"/>
</dbReference>
<dbReference type="Pfam" id="PF00246">
    <property type="entry name" value="Peptidase_M14"/>
    <property type="match status" value="1"/>
</dbReference>
<evidence type="ECO:0000256" key="1">
    <source>
        <dbReference type="ARBA" id="ARBA00001947"/>
    </source>
</evidence>
<sequence>IYAWMGHLVKRHKPFVTVVNVGRTYENRTIKGVRINFKKNNKIVFIEAGIHANEWIAPATATFILNELLTNTDPSVRAVIEKYNWIVVPSMNPDGYVYTFDV</sequence>
<dbReference type="GO" id="GO:0004181">
    <property type="term" value="F:metallocarboxypeptidase activity"/>
    <property type="evidence" value="ECO:0007669"/>
    <property type="project" value="InterPro"/>
</dbReference>
<feature type="non-terminal residue" evidence="7">
    <location>
        <position position="102"/>
    </location>
</feature>
<keyword evidence="8" id="KW-1185">Reference proteome</keyword>
<evidence type="ECO:0000256" key="2">
    <source>
        <dbReference type="ARBA" id="ARBA00005988"/>
    </source>
</evidence>
<evidence type="ECO:0000256" key="5">
    <source>
        <dbReference type="PROSITE-ProRule" id="PRU01379"/>
    </source>
</evidence>
<dbReference type="OrthoDB" id="3626597at2759"/>
<dbReference type="InterPro" id="IPR000834">
    <property type="entry name" value="Peptidase_M14"/>
</dbReference>
<comment type="caution">
    <text evidence="7">The sequence shown here is derived from an EMBL/GenBank/DDBJ whole genome shotgun (WGS) entry which is preliminary data.</text>
</comment>
<evidence type="ECO:0000259" key="6">
    <source>
        <dbReference type="PROSITE" id="PS52035"/>
    </source>
</evidence>
<dbReference type="PANTHER" id="PTHR11705:SF60">
    <property type="entry name" value="FI16720P1"/>
    <property type="match status" value="1"/>
</dbReference>
<dbReference type="GO" id="GO:0005615">
    <property type="term" value="C:extracellular space"/>
    <property type="evidence" value="ECO:0007669"/>
    <property type="project" value="TreeGrafter"/>
</dbReference>
<reference evidence="7" key="1">
    <citation type="submission" date="2019-08" db="EMBL/GenBank/DDBJ databases">
        <title>The genome of the North American firefly Photinus pyralis.</title>
        <authorList>
            <consortium name="Photinus pyralis genome working group"/>
            <person name="Fallon T.R."/>
            <person name="Sander Lower S.E."/>
            <person name="Weng J.-K."/>
        </authorList>
    </citation>
    <scope>NUCLEOTIDE SEQUENCE</scope>
    <source>
        <strain evidence="7">TRF0915ILg1</strain>
        <tissue evidence="7">Whole body</tissue>
    </source>
</reference>
<dbReference type="GO" id="GO:0008270">
    <property type="term" value="F:zinc ion binding"/>
    <property type="evidence" value="ECO:0007669"/>
    <property type="project" value="InterPro"/>
</dbReference>
<evidence type="ECO:0000256" key="4">
    <source>
        <dbReference type="ARBA" id="ARBA00022833"/>
    </source>
</evidence>
<feature type="domain" description="Peptidase M14" evidence="6">
    <location>
        <begin position="1"/>
        <end position="102"/>
    </location>
</feature>
<feature type="non-terminal residue" evidence="7">
    <location>
        <position position="1"/>
    </location>
</feature>